<dbReference type="Proteomes" id="UP000471640">
    <property type="component" value="Unassembled WGS sequence"/>
</dbReference>
<evidence type="ECO:0008006" key="3">
    <source>
        <dbReference type="Google" id="ProtNLM"/>
    </source>
</evidence>
<dbReference type="EMBL" id="JAAIJR010000054">
    <property type="protein sequence ID" value="NEX21425.1"/>
    <property type="molecule type" value="Genomic_DNA"/>
</dbReference>
<reference evidence="1 2" key="2">
    <citation type="submission" date="2020-02" db="EMBL/GenBank/DDBJ databases">
        <title>Genome sequences of Thiorhodococcus mannitoliphagus and Thiorhodococcus minor, purple sulfur photosynthetic bacteria in the gammaproteobacterial family, Chromatiaceae.</title>
        <authorList>
            <person name="Aviles F.A."/>
            <person name="Meyer T.E."/>
            <person name="Kyndt J.A."/>
        </authorList>
    </citation>
    <scope>NUCLEOTIDE SEQUENCE [LARGE SCALE GENOMIC DNA]</scope>
    <source>
        <strain evidence="1 2">DSM 18266</strain>
    </source>
</reference>
<accession>A0A6P1E113</accession>
<gene>
    <name evidence="1" type="ORF">G3480_14060</name>
</gene>
<organism evidence="1 2">
    <name type="scientific">Thiorhodococcus mannitoliphagus</name>
    <dbReference type="NCBI Taxonomy" id="329406"/>
    <lineage>
        <taxon>Bacteria</taxon>
        <taxon>Pseudomonadati</taxon>
        <taxon>Pseudomonadota</taxon>
        <taxon>Gammaproteobacteria</taxon>
        <taxon>Chromatiales</taxon>
        <taxon>Chromatiaceae</taxon>
        <taxon>Thiorhodococcus</taxon>
    </lineage>
</organism>
<keyword evidence="2" id="KW-1185">Reference proteome</keyword>
<sequence length="85" mass="9274">MSSQTGPAMAYDVAGSVTAIDPSGRSIEVNERQYRLSSQARVEYDSAAGQSALSVTSLRLGEYVQLETQGDTILKIRRYRKGPPH</sequence>
<evidence type="ECO:0000313" key="2">
    <source>
        <dbReference type="Proteomes" id="UP000471640"/>
    </source>
</evidence>
<name>A0A6P1E113_9GAMM</name>
<protein>
    <recommendedName>
        <fullName evidence="3">DUF5666 domain-containing protein</fullName>
    </recommendedName>
</protein>
<reference evidence="2" key="1">
    <citation type="journal article" date="2020" name="Microbiol. Resour. Announc.">
        <title>Draft Genome Sequences of Thiorhodococcus mannitoliphagus and Thiorhodococcus minor, Purple Sulfur Photosynthetic Bacteria in the Gammaproteobacterial Family Chromatiaceae.</title>
        <authorList>
            <person name="Aviles F.A."/>
            <person name="Meyer T.E."/>
            <person name="Kyndt J.A."/>
        </authorList>
    </citation>
    <scope>NUCLEOTIDE SEQUENCE [LARGE SCALE GENOMIC DNA]</scope>
    <source>
        <strain evidence="2">DSM 18266</strain>
    </source>
</reference>
<dbReference type="RefSeq" id="WP_164654525.1">
    <property type="nucleotide sequence ID" value="NZ_JAAIJR010000054.1"/>
</dbReference>
<proteinExistence type="predicted"/>
<dbReference type="AlphaFoldDB" id="A0A6P1E113"/>
<comment type="caution">
    <text evidence="1">The sequence shown here is derived from an EMBL/GenBank/DDBJ whole genome shotgun (WGS) entry which is preliminary data.</text>
</comment>
<evidence type="ECO:0000313" key="1">
    <source>
        <dbReference type="EMBL" id="NEX21425.1"/>
    </source>
</evidence>